<dbReference type="SUPFAM" id="SSF52047">
    <property type="entry name" value="RNI-like"/>
    <property type="match status" value="1"/>
</dbReference>
<dbReference type="EMBL" id="ML179068">
    <property type="protein sequence ID" value="THV03383.1"/>
    <property type="molecule type" value="Genomic_DNA"/>
</dbReference>
<sequence>MQALDYDIISVICDSIEERHSLLCLALTSKTFLEPALDNLWREITTFYPLLCVLPEAGEFNGDKTLIEPITERSWKRLFYYTCRVRSLKGDLCPVVPTVYRTFSVLEKPLFPYIKSISLGNELFCLRTIQESFLSNTLQSVSLISSLDADILNYRYDLADSDDFGPAVSFIAEKVPHLRELVMIKGKCKELPLLLKKLQNLQSLRLYLYSRDFMGSSLLQTVHSLPNLDELGISTIDYRLSPGVALAHLEIPTMRTTPGFLHLTKLDIATSALGLSELLDNMPENQLSLLVFRVSIPPSWIPTADQHCESFGDIPTVFSKFVVKQRVSLETLRVGDRFYSPANVLDLEEFYREDWRSAMRIILDGLSGLTSFRYDLPLRLTDDLVEVMAKSWPNIVELELNVHNSDPVSVESLSHFARHCSFLDRLCVPLKVDDISLDSLERVENFCRPLVLGIAQVEESRTRKIKDTFERVLPWVELEIIPDMKPGSAYFELLVG</sequence>
<dbReference type="OrthoDB" id="2631350at2759"/>
<evidence type="ECO:0008006" key="3">
    <source>
        <dbReference type="Google" id="ProtNLM"/>
    </source>
</evidence>
<evidence type="ECO:0000313" key="2">
    <source>
        <dbReference type="Proteomes" id="UP000297245"/>
    </source>
</evidence>
<dbReference type="Proteomes" id="UP000297245">
    <property type="component" value="Unassembled WGS sequence"/>
</dbReference>
<name>A0A4S8MKL5_DENBC</name>
<protein>
    <recommendedName>
        <fullName evidence="3">F-box domain-containing protein</fullName>
    </recommendedName>
</protein>
<keyword evidence="2" id="KW-1185">Reference proteome</keyword>
<proteinExistence type="predicted"/>
<gene>
    <name evidence="1" type="ORF">K435DRAFT_835948</name>
</gene>
<dbReference type="Gene3D" id="3.80.10.10">
    <property type="entry name" value="Ribonuclease Inhibitor"/>
    <property type="match status" value="1"/>
</dbReference>
<accession>A0A4S8MKL5</accession>
<reference evidence="1 2" key="1">
    <citation type="journal article" date="2019" name="Nat. Ecol. Evol.">
        <title>Megaphylogeny resolves global patterns of mushroom evolution.</title>
        <authorList>
            <person name="Varga T."/>
            <person name="Krizsan K."/>
            <person name="Foldi C."/>
            <person name="Dima B."/>
            <person name="Sanchez-Garcia M."/>
            <person name="Sanchez-Ramirez S."/>
            <person name="Szollosi G.J."/>
            <person name="Szarkandi J.G."/>
            <person name="Papp V."/>
            <person name="Albert L."/>
            <person name="Andreopoulos W."/>
            <person name="Angelini C."/>
            <person name="Antonin V."/>
            <person name="Barry K.W."/>
            <person name="Bougher N.L."/>
            <person name="Buchanan P."/>
            <person name="Buyck B."/>
            <person name="Bense V."/>
            <person name="Catcheside P."/>
            <person name="Chovatia M."/>
            <person name="Cooper J."/>
            <person name="Damon W."/>
            <person name="Desjardin D."/>
            <person name="Finy P."/>
            <person name="Geml J."/>
            <person name="Haridas S."/>
            <person name="Hughes K."/>
            <person name="Justo A."/>
            <person name="Karasinski D."/>
            <person name="Kautmanova I."/>
            <person name="Kiss B."/>
            <person name="Kocsube S."/>
            <person name="Kotiranta H."/>
            <person name="LaButti K.M."/>
            <person name="Lechner B.E."/>
            <person name="Liimatainen K."/>
            <person name="Lipzen A."/>
            <person name="Lukacs Z."/>
            <person name="Mihaltcheva S."/>
            <person name="Morgado L.N."/>
            <person name="Niskanen T."/>
            <person name="Noordeloos M.E."/>
            <person name="Ohm R.A."/>
            <person name="Ortiz-Santana B."/>
            <person name="Ovrebo C."/>
            <person name="Racz N."/>
            <person name="Riley R."/>
            <person name="Savchenko A."/>
            <person name="Shiryaev A."/>
            <person name="Soop K."/>
            <person name="Spirin V."/>
            <person name="Szebenyi C."/>
            <person name="Tomsovsky M."/>
            <person name="Tulloss R.E."/>
            <person name="Uehling J."/>
            <person name="Grigoriev I.V."/>
            <person name="Vagvolgyi C."/>
            <person name="Papp T."/>
            <person name="Martin F.M."/>
            <person name="Miettinen O."/>
            <person name="Hibbett D.S."/>
            <person name="Nagy L.G."/>
        </authorList>
    </citation>
    <scope>NUCLEOTIDE SEQUENCE [LARGE SCALE GENOMIC DNA]</scope>
    <source>
        <strain evidence="1 2">CBS 962.96</strain>
    </source>
</reference>
<dbReference type="AlphaFoldDB" id="A0A4S8MKL5"/>
<dbReference type="InterPro" id="IPR032675">
    <property type="entry name" value="LRR_dom_sf"/>
</dbReference>
<evidence type="ECO:0000313" key="1">
    <source>
        <dbReference type="EMBL" id="THV03383.1"/>
    </source>
</evidence>
<organism evidence="1 2">
    <name type="scientific">Dendrothele bispora (strain CBS 962.96)</name>
    <dbReference type="NCBI Taxonomy" id="1314807"/>
    <lineage>
        <taxon>Eukaryota</taxon>
        <taxon>Fungi</taxon>
        <taxon>Dikarya</taxon>
        <taxon>Basidiomycota</taxon>
        <taxon>Agaricomycotina</taxon>
        <taxon>Agaricomycetes</taxon>
        <taxon>Agaricomycetidae</taxon>
        <taxon>Agaricales</taxon>
        <taxon>Agaricales incertae sedis</taxon>
        <taxon>Dendrothele</taxon>
    </lineage>
</organism>